<dbReference type="Proteomes" id="UP000467428">
    <property type="component" value="Chromosome"/>
</dbReference>
<evidence type="ECO:0008006" key="4">
    <source>
        <dbReference type="Google" id="ProtNLM"/>
    </source>
</evidence>
<sequence>MPPSDRWYRSTVLDRALAPSRTVATVGPVAGLDVDRARAVLAAAGAHPRARLALQPSPTDRKWASDNGVGERVHRRDDLPTADLGALLTTVRHQPGPQRPLDALLTGDHVVVDYSHGVGDGQLGVALLSALSGEVDDARSGSLAQGLPPGATRRAVTRHLRAHPGAMRDIARLRSENKTDAGDRPTRSIERWQDHNRSATAYLPPAAVAEVRSWTKANAPGATTASVTVALWRAALRATGAQIDDRFMMLMNCRRYLAPEFQQSQGNFAVAMPMRLPWSASPAEVAALVRRVYDSGWPLVVLLMAEAKSLVGRGETGLPPTTYDASGRIRLSVSDLGRLSTFDHVTWAPGERPPQLAAYLEPDGPDAVTLLVSELAGGRTFTATFCSAVVEPDLVDAALTRMCSDPLGTLLTVKH</sequence>
<feature type="compositionally biased region" description="Basic and acidic residues" evidence="1">
    <location>
        <begin position="59"/>
        <end position="78"/>
    </location>
</feature>
<name>A0A7I7S433_9MYCO</name>
<gene>
    <name evidence="2" type="ORF">MARA_44940</name>
</gene>
<accession>A0A7I7S433</accession>
<dbReference type="KEGG" id="marz:MARA_44940"/>
<dbReference type="EMBL" id="AP022593">
    <property type="protein sequence ID" value="BBY51026.1"/>
    <property type="molecule type" value="Genomic_DNA"/>
</dbReference>
<reference evidence="2 3" key="1">
    <citation type="journal article" date="2019" name="Emerg. Microbes Infect.">
        <title>Comprehensive subspecies identification of 175 nontuberculous mycobacteria species based on 7547 genomic profiles.</title>
        <authorList>
            <person name="Matsumoto Y."/>
            <person name="Kinjo T."/>
            <person name="Motooka D."/>
            <person name="Nabeya D."/>
            <person name="Jung N."/>
            <person name="Uechi K."/>
            <person name="Horii T."/>
            <person name="Iida T."/>
            <person name="Fujita J."/>
            <person name="Nakamura S."/>
        </authorList>
    </citation>
    <scope>NUCLEOTIDE SEQUENCE [LARGE SCALE GENOMIC DNA]</scope>
    <source>
        <strain evidence="2 3">JCM 18538</strain>
    </source>
</reference>
<protein>
    <recommendedName>
        <fullName evidence="4">Condensation domain-containing protein</fullName>
    </recommendedName>
</protein>
<evidence type="ECO:0000256" key="1">
    <source>
        <dbReference type="SAM" id="MobiDB-lite"/>
    </source>
</evidence>
<keyword evidence="3" id="KW-1185">Reference proteome</keyword>
<dbReference type="RefSeq" id="WP_163921003.1">
    <property type="nucleotide sequence ID" value="NZ_AP022593.1"/>
</dbReference>
<organism evidence="2 3">
    <name type="scientific">Mycolicibacterium arabiense</name>
    <dbReference type="NCBI Taxonomy" id="1286181"/>
    <lineage>
        <taxon>Bacteria</taxon>
        <taxon>Bacillati</taxon>
        <taxon>Actinomycetota</taxon>
        <taxon>Actinomycetes</taxon>
        <taxon>Mycobacteriales</taxon>
        <taxon>Mycobacteriaceae</taxon>
        <taxon>Mycolicibacterium</taxon>
    </lineage>
</organism>
<dbReference type="AlphaFoldDB" id="A0A7I7S433"/>
<evidence type="ECO:0000313" key="2">
    <source>
        <dbReference type="EMBL" id="BBY51026.1"/>
    </source>
</evidence>
<feature type="region of interest" description="Disordered" evidence="1">
    <location>
        <begin position="57"/>
        <end position="78"/>
    </location>
</feature>
<proteinExistence type="predicted"/>
<evidence type="ECO:0000313" key="3">
    <source>
        <dbReference type="Proteomes" id="UP000467428"/>
    </source>
</evidence>
<geneLocation type="plasmid" evidence="3">
    <name>pjcm18538 dna</name>
</geneLocation>